<evidence type="ECO:0000313" key="1">
    <source>
        <dbReference type="EMBL" id="KAF2576611.1"/>
    </source>
</evidence>
<reference evidence="1" key="1">
    <citation type="submission" date="2019-12" db="EMBL/GenBank/DDBJ databases">
        <title>Genome sequencing and annotation of Brassica cretica.</title>
        <authorList>
            <person name="Studholme D.J."/>
            <person name="Sarris P.F."/>
        </authorList>
    </citation>
    <scope>NUCLEOTIDE SEQUENCE</scope>
    <source>
        <strain evidence="1">PFS-102/07</strain>
        <tissue evidence="1">Leaf</tissue>
    </source>
</reference>
<protein>
    <submittedName>
        <fullName evidence="1">Uncharacterized protein</fullName>
    </submittedName>
</protein>
<dbReference type="EMBL" id="QGKY02001015">
    <property type="protein sequence ID" value="KAF2576611.1"/>
    <property type="molecule type" value="Genomic_DNA"/>
</dbReference>
<organism evidence="1">
    <name type="scientific">Brassica cretica</name>
    <name type="common">Mustard</name>
    <dbReference type="NCBI Taxonomy" id="69181"/>
    <lineage>
        <taxon>Eukaryota</taxon>
        <taxon>Viridiplantae</taxon>
        <taxon>Streptophyta</taxon>
        <taxon>Embryophyta</taxon>
        <taxon>Tracheophyta</taxon>
        <taxon>Spermatophyta</taxon>
        <taxon>Magnoliopsida</taxon>
        <taxon>eudicotyledons</taxon>
        <taxon>Gunneridae</taxon>
        <taxon>Pentapetalae</taxon>
        <taxon>rosids</taxon>
        <taxon>malvids</taxon>
        <taxon>Brassicales</taxon>
        <taxon>Brassicaceae</taxon>
        <taxon>Brassiceae</taxon>
        <taxon>Brassica</taxon>
    </lineage>
</organism>
<accession>A0A8S9J358</accession>
<gene>
    <name evidence="1" type="ORF">F2Q70_00003614</name>
</gene>
<sequence>MSYCRSCSDGNLVTTTTISISPIRYRSSPPPPPSLLRCIFTGLRLHRSCDHHRPAHQYHRNKPQIRLHPLSFSLSRSSIH</sequence>
<comment type="caution">
    <text evidence="1">The sequence shown here is derived from an EMBL/GenBank/DDBJ whole genome shotgun (WGS) entry which is preliminary data.</text>
</comment>
<proteinExistence type="predicted"/>
<name>A0A8S9J358_BRACR</name>
<dbReference type="AlphaFoldDB" id="A0A8S9J358"/>